<dbReference type="Pfam" id="PF00903">
    <property type="entry name" value="Glyoxalase"/>
    <property type="match status" value="1"/>
</dbReference>
<accession>A0ABW3Q2Z5</accession>
<reference evidence="3" key="1">
    <citation type="journal article" date="2019" name="Int. J. Syst. Evol. Microbiol.">
        <title>The Global Catalogue of Microorganisms (GCM) 10K type strain sequencing project: providing services to taxonomists for standard genome sequencing and annotation.</title>
        <authorList>
            <consortium name="The Broad Institute Genomics Platform"/>
            <consortium name="The Broad Institute Genome Sequencing Center for Infectious Disease"/>
            <person name="Wu L."/>
            <person name="Ma J."/>
        </authorList>
    </citation>
    <scope>NUCLEOTIDE SEQUENCE [LARGE SCALE GENOMIC DNA]</scope>
    <source>
        <strain evidence="3">CCUG 53519</strain>
    </source>
</reference>
<dbReference type="PANTHER" id="PTHR34109:SF1">
    <property type="entry name" value="VOC DOMAIN-CONTAINING PROTEIN"/>
    <property type="match status" value="1"/>
</dbReference>
<sequence>MTNLKVEQTIIPYFMVLNASKFIHFTQNVFNAEVGTIVRLGDTEGVIHAEMRIGNSTIYFADTSADGSCGPGVCGELNTEGLVPIQMYIFVENVADTYKKAIAEGATPLMEPSEETGNMGGFVDPFGNLWWVK</sequence>
<protein>
    <submittedName>
        <fullName evidence="2">VOC family protein</fullName>
    </submittedName>
</protein>
<gene>
    <name evidence="2" type="ORF">ACFQ3J_23485</name>
</gene>
<comment type="caution">
    <text evidence="2">The sequence shown here is derived from an EMBL/GenBank/DDBJ whole genome shotgun (WGS) entry which is preliminary data.</text>
</comment>
<keyword evidence="3" id="KW-1185">Reference proteome</keyword>
<organism evidence="2 3">
    <name type="scientific">Paenibacillus provencensis</name>
    <dbReference type="NCBI Taxonomy" id="441151"/>
    <lineage>
        <taxon>Bacteria</taxon>
        <taxon>Bacillati</taxon>
        <taxon>Bacillota</taxon>
        <taxon>Bacilli</taxon>
        <taxon>Bacillales</taxon>
        <taxon>Paenibacillaceae</taxon>
        <taxon>Paenibacillus</taxon>
    </lineage>
</organism>
<dbReference type="EMBL" id="JBHTKX010000006">
    <property type="protein sequence ID" value="MFD1131102.1"/>
    <property type="molecule type" value="Genomic_DNA"/>
</dbReference>
<dbReference type="SUPFAM" id="SSF54593">
    <property type="entry name" value="Glyoxalase/Bleomycin resistance protein/Dihydroxybiphenyl dioxygenase"/>
    <property type="match status" value="1"/>
</dbReference>
<evidence type="ECO:0000313" key="3">
    <source>
        <dbReference type="Proteomes" id="UP001597169"/>
    </source>
</evidence>
<feature type="domain" description="Glyoxalase/fosfomycin resistance/dioxygenase" evidence="1">
    <location>
        <begin position="18"/>
        <end position="132"/>
    </location>
</feature>
<dbReference type="RefSeq" id="WP_251584597.1">
    <property type="nucleotide sequence ID" value="NZ_JBHTKX010000006.1"/>
</dbReference>
<dbReference type="InterPro" id="IPR004360">
    <property type="entry name" value="Glyas_Fos-R_dOase_dom"/>
</dbReference>
<name>A0ABW3Q2Z5_9BACL</name>
<dbReference type="Gene3D" id="3.30.720.110">
    <property type="match status" value="1"/>
</dbReference>
<evidence type="ECO:0000313" key="2">
    <source>
        <dbReference type="EMBL" id="MFD1131102.1"/>
    </source>
</evidence>
<dbReference type="InterPro" id="IPR029068">
    <property type="entry name" value="Glyas_Bleomycin-R_OHBP_Dase"/>
</dbReference>
<dbReference type="Gene3D" id="3.30.720.120">
    <property type="match status" value="1"/>
</dbReference>
<proteinExistence type="predicted"/>
<evidence type="ECO:0000259" key="1">
    <source>
        <dbReference type="Pfam" id="PF00903"/>
    </source>
</evidence>
<dbReference type="PANTHER" id="PTHR34109">
    <property type="entry name" value="BNAUNNG04460D PROTEIN-RELATED"/>
    <property type="match status" value="1"/>
</dbReference>
<dbReference type="Proteomes" id="UP001597169">
    <property type="component" value="Unassembled WGS sequence"/>
</dbReference>